<comment type="subcellular location">
    <subcellularLocation>
        <location evidence="1">Cell membrane</location>
        <topology evidence="1">Multi-pass membrane protein</topology>
    </subcellularLocation>
</comment>
<keyword evidence="5 8" id="KW-0472">Membrane</keyword>
<dbReference type="Gene3D" id="1.10.287.70">
    <property type="match status" value="1"/>
</dbReference>
<name>A0A9P0F836_BEMTA</name>
<evidence type="ECO:0000256" key="4">
    <source>
        <dbReference type="ARBA" id="ARBA00022989"/>
    </source>
</evidence>
<evidence type="ECO:0000256" key="3">
    <source>
        <dbReference type="ARBA" id="ARBA00022692"/>
    </source>
</evidence>
<feature type="transmembrane region" description="Helical" evidence="8">
    <location>
        <begin position="229"/>
        <end position="253"/>
    </location>
</feature>
<evidence type="ECO:0000256" key="2">
    <source>
        <dbReference type="ARBA" id="ARBA00022475"/>
    </source>
</evidence>
<evidence type="ECO:0000313" key="10">
    <source>
        <dbReference type="Proteomes" id="UP001152759"/>
    </source>
</evidence>
<dbReference type="InterPro" id="IPR052192">
    <property type="entry name" value="Insect_Ionotropic_Sensory_Rcpt"/>
</dbReference>
<evidence type="ECO:0000256" key="6">
    <source>
        <dbReference type="ARBA" id="ARBA00023170"/>
    </source>
</evidence>
<keyword evidence="10" id="KW-1185">Reference proteome</keyword>
<dbReference type="AlphaFoldDB" id="A0A9P0F836"/>
<gene>
    <name evidence="9" type="ORF">BEMITA_LOCUS11544</name>
</gene>
<dbReference type="GO" id="GO:0005886">
    <property type="term" value="C:plasma membrane"/>
    <property type="evidence" value="ECO:0007669"/>
    <property type="project" value="UniProtKB-SubCell"/>
</dbReference>
<dbReference type="PANTHER" id="PTHR42643:SF38">
    <property type="entry name" value="IONOTROPIC RECEPTOR 100A"/>
    <property type="match status" value="1"/>
</dbReference>
<evidence type="ECO:0000256" key="5">
    <source>
        <dbReference type="ARBA" id="ARBA00023136"/>
    </source>
</evidence>
<feature type="transmembrane region" description="Helical" evidence="8">
    <location>
        <begin position="159"/>
        <end position="181"/>
    </location>
</feature>
<organism evidence="9 10">
    <name type="scientific">Bemisia tabaci</name>
    <name type="common">Sweetpotato whitefly</name>
    <name type="synonym">Aleurodes tabaci</name>
    <dbReference type="NCBI Taxonomy" id="7038"/>
    <lineage>
        <taxon>Eukaryota</taxon>
        <taxon>Metazoa</taxon>
        <taxon>Ecdysozoa</taxon>
        <taxon>Arthropoda</taxon>
        <taxon>Hexapoda</taxon>
        <taxon>Insecta</taxon>
        <taxon>Pterygota</taxon>
        <taxon>Neoptera</taxon>
        <taxon>Paraneoptera</taxon>
        <taxon>Hemiptera</taxon>
        <taxon>Sternorrhyncha</taxon>
        <taxon>Aleyrodoidea</taxon>
        <taxon>Aleyrodidae</taxon>
        <taxon>Aleyrodinae</taxon>
        <taxon>Bemisia</taxon>
    </lineage>
</organism>
<evidence type="ECO:0000256" key="8">
    <source>
        <dbReference type="SAM" id="Phobius"/>
    </source>
</evidence>
<feature type="transmembrane region" description="Helical" evidence="8">
    <location>
        <begin position="201"/>
        <end position="222"/>
    </location>
</feature>
<evidence type="ECO:0008006" key="11">
    <source>
        <dbReference type="Google" id="ProtNLM"/>
    </source>
</evidence>
<reference evidence="9" key="1">
    <citation type="submission" date="2021-12" db="EMBL/GenBank/DDBJ databases">
        <authorList>
            <person name="King R."/>
        </authorList>
    </citation>
    <scope>NUCLEOTIDE SEQUENCE</scope>
</reference>
<protein>
    <recommendedName>
        <fullName evidence="11">Ionotropic receptor</fullName>
    </recommendedName>
</protein>
<accession>A0A9P0F836</accession>
<keyword evidence="2" id="KW-1003">Cell membrane</keyword>
<evidence type="ECO:0000256" key="7">
    <source>
        <dbReference type="ARBA" id="ARBA00023180"/>
    </source>
</evidence>
<keyword evidence="3 8" id="KW-0812">Transmembrane</keyword>
<feature type="transmembrane region" description="Helical" evidence="8">
    <location>
        <begin position="497"/>
        <end position="520"/>
    </location>
</feature>
<sequence>MVVCETSGCSKYDPFAGEIIWHVGQDGDSFFDFSLKNLHRKSLRVITNYHDGESAEDGEIKSDMIWGLIPILDGLSRSMNCTFIYEDSLIMYDGPGGLLRGQLFNIDLLMVSFGDTMDEIDHSRFEFSAGLETQVMCILTPHSSLLPQSLVGFKSFTPIVWVLIIITILVFISMQFVFQHAHCKVFPRLYSEIEIFQYESTSAILTVYTYFICGSPPILLLGRLYTGKILFVIFSFSALIISSVFLSCMTSLITDTVQYPEIDSLKDLEASDFLIQARDAKSASILFTTIGESEALKRKLVNNLKFYTYTLGKYVSDDSRILSILQSDAVGISKATSEVLDLTQKFVSNVHLIMEADAFLLTIPKSLVSKENILVNAWPMKEKHEYHRVQEYLLAKPFMFQFLRNSFFTDILKRNIMHLFESGIFIKILERTMANGMFEAAPPPKDDGEPRPFSLNDLQLAFISLVMGLLISFLVFIAEMVIDYCKNTVFSKLMRRFTTYITSLLKLKYLFALAAVQGILSSCKFE</sequence>
<keyword evidence="7" id="KW-0325">Glycoprotein</keyword>
<dbReference type="EMBL" id="OU963868">
    <property type="protein sequence ID" value="CAH0393105.1"/>
    <property type="molecule type" value="Genomic_DNA"/>
</dbReference>
<dbReference type="PANTHER" id="PTHR42643">
    <property type="entry name" value="IONOTROPIC RECEPTOR 20A-RELATED"/>
    <property type="match status" value="1"/>
</dbReference>
<feature type="transmembrane region" description="Helical" evidence="8">
    <location>
        <begin position="460"/>
        <end position="485"/>
    </location>
</feature>
<proteinExistence type="predicted"/>
<evidence type="ECO:0000256" key="1">
    <source>
        <dbReference type="ARBA" id="ARBA00004651"/>
    </source>
</evidence>
<keyword evidence="4 8" id="KW-1133">Transmembrane helix</keyword>
<evidence type="ECO:0000313" key="9">
    <source>
        <dbReference type="EMBL" id="CAH0393105.1"/>
    </source>
</evidence>
<dbReference type="Proteomes" id="UP001152759">
    <property type="component" value="Chromosome 7"/>
</dbReference>
<keyword evidence="6" id="KW-0675">Receptor</keyword>